<evidence type="ECO:0000313" key="2">
    <source>
        <dbReference type="EMBL" id="MDH1438013.1"/>
    </source>
</evidence>
<dbReference type="EMBL" id="JAOCIL010000001">
    <property type="protein sequence ID" value="MDH1438013.1"/>
    <property type="molecule type" value="Genomic_DNA"/>
</dbReference>
<comment type="caution">
    <text evidence="2">The sequence shown here is derived from an EMBL/GenBank/DDBJ whole genome shotgun (WGS) entry which is preliminary data.</text>
</comment>
<evidence type="ECO:0000313" key="3">
    <source>
        <dbReference type="Proteomes" id="UP001161567"/>
    </source>
</evidence>
<keyword evidence="1" id="KW-0175">Coiled coil</keyword>
<feature type="coiled-coil region" evidence="1">
    <location>
        <begin position="7"/>
        <end position="35"/>
    </location>
</feature>
<sequence length="124" mass="14370">MGQAKQRGSLEERIAQAQQEILEGEKVTIEEAKRRLELPNSAEFIGYVIHLYDQDEFVGKVEETALSINRVYVKIPDLAQIYETAEDAVNEALKIDKYRLLVCMLFEVNNKHMIHDVWANFDDE</sequence>
<gene>
    <name evidence="2" type="ORF">N5I27_06320</name>
</gene>
<protein>
    <submittedName>
        <fullName evidence="2">Uncharacterized protein</fullName>
    </submittedName>
</protein>
<dbReference type="Proteomes" id="UP001161567">
    <property type="component" value="Unassembled WGS sequence"/>
</dbReference>
<evidence type="ECO:0000256" key="1">
    <source>
        <dbReference type="SAM" id="Coils"/>
    </source>
</evidence>
<organism evidence="2 3">
    <name type="scientific">Acinetobacter johnsonii</name>
    <dbReference type="NCBI Taxonomy" id="40214"/>
    <lineage>
        <taxon>Bacteria</taxon>
        <taxon>Pseudomonadati</taxon>
        <taxon>Pseudomonadota</taxon>
        <taxon>Gammaproteobacteria</taxon>
        <taxon>Moraxellales</taxon>
        <taxon>Moraxellaceae</taxon>
        <taxon>Acinetobacter</taxon>
    </lineage>
</organism>
<dbReference type="AlphaFoldDB" id="A0AA42QQG9"/>
<accession>A0AA42QQG9</accession>
<dbReference type="RefSeq" id="WP_279735514.1">
    <property type="nucleotide sequence ID" value="NZ_JAOCEJ010000018.1"/>
</dbReference>
<name>A0AA42QQG9_ACIJO</name>
<proteinExistence type="predicted"/>
<reference evidence="2" key="1">
    <citation type="submission" date="2022-09" db="EMBL/GenBank/DDBJ databases">
        <title>Intensive care unit water sources are persistently colonized with multi-drug resistant bacteria and are the site of extensive horizontal gene transfer of antibiotic resistance genes.</title>
        <authorList>
            <person name="Diorio-Toth L."/>
        </authorList>
    </citation>
    <scope>NUCLEOTIDE SEQUENCE</scope>
    <source>
        <strain evidence="2">GD03725</strain>
    </source>
</reference>